<evidence type="ECO:0000313" key="7">
    <source>
        <dbReference type="Proteomes" id="UP000691718"/>
    </source>
</evidence>
<dbReference type="PANTHER" id="PTHR43884:SF9">
    <property type="entry name" value="COMPLEX I ASSEMBLY FACTOR ACAD9, MITOCHONDRIAL"/>
    <property type="match status" value="1"/>
</dbReference>
<dbReference type="Pfam" id="PF00441">
    <property type="entry name" value="Acyl-CoA_dh_1"/>
    <property type="match status" value="1"/>
</dbReference>
<evidence type="ECO:0000259" key="5">
    <source>
        <dbReference type="Pfam" id="PF21343"/>
    </source>
</evidence>
<gene>
    <name evidence="6" type="ORF">PAPOLLO_LOCUS3734</name>
</gene>
<keyword evidence="1" id="KW-0285">Flavoprotein</keyword>
<name>A0A8S3W9H6_PARAO</name>
<accession>A0A8S3W9H6</accession>
<reference evidence="6" key="1">
    <citation type="submission" date="2021-04" db="EMBL/GenBank/DDBJ databases">
        <authorList>
            <person name="Tunstrom K."/>
        </authorList>
    </citation>
    <scope>NUCLEOTIDE SEQUENCE</scope>
</reference>
<dbReference type="InterPro" id="IPR049448">
    <property type="entry name" value="ACAD9/ACADV-like_C"/>
</dbReference>
<keyword evidence="7" id="KW-1185">Reference proteome</keyword>
<dbReference type="EMBL" id="CAJQZP010000219">
    <property type="protein sequence ID" value="CAG4948251.1"/>
    <property type="molecule type" value="Genomic_DNA"/>
</dbReference>
<dbReference type="Proteomes" id="UP000691718">
    <property type="component" value="Unassembled WGS sequence"/>
</dbReference>
<keyword evidence="3" id="KW-0560">Oxidoreductase</keyword>
<evidence type="ECO:0000313" key="6">
    <source>
        <dbReference type="EMBL" id="CAG4948251.1"/>
    </source>
</evidence>
<sequence>MNLARKICTLQFQNINKNLYRKLKISAAHYESSTYSQPQVQEEKFDFEDLKILERTERRKAQIPPFMKNVFVSVFDRELLAYPEIINKEESEALDQRIAALDRVFFGPEKTKDDRKAALKGTKMYAAPVNLTNGGLAMNHTESLRFLDTISSDLQLGQEISDHWVSLNALKLGLPEDSYQKIIDDLTSGEKTIALCIKEKVAERVLQADFRTVAEMDGRNVWRISGEKICSQVSGYLLVLCTTHDTGHLKMFLVHPGAEGISHDDTYVSFQKTPGIPLDMVTEENLAKTLGVSRLHTAALCRASILQAMESVSDYIRPRMFSGKPLSELSSIRSVIGEALINIYASESAEYFTAGLLDGYMEPDAELEMAMCRNFIAQHGLDTLLKLIAIPNVEMKAESNRLLDNMRSLTLRGETIDSVNMYIALNGIHHAGKMMAEEIKQIRNPLFNPVFILKKILGDRHQEKDQPKLTLYLAEHLHPSLRVPSEQLEYCVLRMKFASETLMARHGMEITTAYTELNRLAEAATEILVMTAVLARASRAYCIGLRNAEVEMKLAACFVENSKERVRKLIREIDDGEYLNLDHFKVQFGRKVLDTKSVLVEKPTARVFW</sequence>
<dbReference type="InterPro" id="IPR009075">
    <property type="entry name" value="AcylCo_DH/oxidase_C"/>
</dbReference>
<dbReference type="GO" id="GO:0003995">
    <property type="term" value="F:acyl-CoA dehydrogenase activity"/>
    <property type="evidence" value="ECO:0007669"/>
    <property type="project" value="TreeGrafter"/>
</dbReference>
<dbReference type="Pfam" id="PF21343">
    <property type="entry name" value="ACAD9-ACADV_C"/>
    <property type="match status" value="1"/>
</dbReference>
<keyword evidence="2" id="KW-0809">Transit peptide</keyword>
<comment type="caution">
    <text evidence="6">The sequence shown here is derived from an EMBL/GenBank/DDBJ whole genome shotgun (WGS) entry which is preliminary data.</text>
</comment>
<evidence type="ECO:0000256" key="1">
    <source>
        <dbReference type="ARBA" id="ARBA00022630"/>
    </source>
</evidence>
<feature type="domain" description="Acyl-CoA dehydrogenase/oxidase C-terminal" evidence="4">
    <location>
        <begin position="288"/>
        <end position="379"/>
    </location>
</feature>
<organism evidence="6 7">
    <name type="scientific">Parnassius apollo</name>
    <name type="common">Apollo butterfly</name>
    <name type="synonym">Papilio apollo</name>
    <dbReference type="NCBI Taxonomy" id="110799"/>
    <lineage>
        <taxon>Eukaryota</taxon>
        <taxon>Metazoa</taxon>
        <taxon>Ecdysozoa</taxon>
        <taxon>Arthropoda</taxon>
        <taxon>Hexapoda</taxon>
        <taxon>Insecta</taxon>
        <taxon>Pterygota</taxon>
        <taxon>Neoptera</taxon>
        <taxon>Endopterygota</taxon>
        <taxon>Lepidoptera</taxon>
        <taxon>Glossata</taxon>
        <taxon>Ditrysia</taxon>
        <taxon>Papilionoidea</taxon>
        <taxon>Papilionidae</taxon>
        <taxon>Parnassiinae</taxon>
        <taxon>Parnassini</taxon>
        <taxon>Parnassius</taxon>
        <taxon>Parnassius</taxon>
    </lineage>
</organism>
<dbReference type="OrthoDB" id="354at2759"/>
<evidence type="ECO:0000259" key="4">
    <source>
        <dbReference type="Pfam" id="PF00441"/>
    </source>
</evidence>
<evidence type="ECO:0000256" key="3">
    <source>
        <dbReference type="ARBA" id="ARBA00023002"/>
    </source>
</evidence>
<evidence type="ECO:0000256" key="2">
    <source>
        <dbReference type="ARBA" id="ARBA00022946"/>
    </source>
</evidence>
<dbReference type="PANTHER" id="PTHR43884">
    <property type="entry name" value="ACYL-COA DEHYDROGENASE"/>
    <property type="match status" value="1"/>
</dbReference>
<feature type="domain" description="ACAD9/ACADV-like C-terminal" evidence="5">
    <location>
        <begin position="479"/>
        <end position="593"/>
    </location>
</feature>
<proteinExistence type="predicted"/>
<dbReference type="AlphaFoldDB" id="A0A8S3W9H6"/>
<protein>
    <submittedName>
        <fullName evidence="6">(apollo) hypothetical protein</fullName>
    </submittedName>
</protein>